<feature type="domain" description="Carbohydrate-binding" evidence="1">
    <location>
        <begin position="997"/>
        <end position="1160"/>
    </location>
</feature>
<comment type="caution">
    <text evidence="2">The sequence shown here is derived from an EMBL/GenBank/DDBJ whole genome shotgun (WGS) entry which is preliminary data.</text>
</comment>
<protein>
    <recommendedName>
        <fullName evidence="1">Carbohydrate-binding domain-containing protein</fullName>
    </recommendedName>
</protein>
<dbReference type="GO" id="GO:0016052">
    <property type="term" value="P:carbohydrate catabolic process"/>
    <property type="evidence" value="ECO:0007669"/>
    <property type="project" value="InterPro"/>
</dbReference>
<dbReference type="AlphaFoldDB" id="A0A848B2S8"/>
<dbReference type="SUPFAM" id="SSF49344">
    <property type="entry name" value="CBD9-like"/>
    <property type="match status" value="1"/>
</dbReference>
<dbReference type="EMBL" id="JABAEW010000035">
    <property type="protein sequence ID" value="NMD88040.1"/>
    <property type="molecule type" value="Genomic_DNA"/>
</dbReference>
<organism evidence="2 3">
    <name type="scientific">Victivallis vadensis</name>
    <dbReference type="NCBI Taxonomy" id="172901"/>
    <lineage>
        <taxon>Bacteria</taxon>
        <taxon>Pseudomonadati</taxon>
        <taxon>Lentisphaerota</taxon>
        <taxon>Lentisphaeria</taxon>
        <taxon>Victivallales</taxon>
        <taxon>Victivallaceae</taxon>
        <taxon>Victivallis</taxon>
    </lineage>
</organism>
<dbReference type="Gene3D" id="2.60.40.1190">
    <property type="match status" value="1"/>
</dbReference>
<dbReference type="RefSeq" id="WP_168963287.1">
    <property type="nucleotide sequence ID" value="NZ_JABAEW010000035.1"/>
</dbReference>
<evidence type="ECO:0000313" key="2">
    <source>
        <dbReference type="EMBL" id="NMD88040.1"/>
    </source>
</evidence>
<dbReference type="GO" id="GO:0004553">
    <property type="term" value="F:hydrolase activity, hydrolyzing O-glycosyl compounds"/>
    <property type="evidence" value="ECO:0007669"/>
    <property type="project" value="InterPro"/>
</dbReference>
<dbReference type="Pfam" id="PF06452">
    <property type="entry name" value="CBM9_1"/>
    <property type="match status" value="1"/>
</dbReference>
<gene>
    <name evidence="2" type="ORF">HF882_15745</name>
</gene>
<evidence type="ECO:0000259" key="1">
    <source>
        <dbReference type="Pfam" id="PF06452"/>
    </source>
</evidence>
<dbReference type="InterPro" id="IPR017853">
    <property type="entry name" value="GH"/>
</dbReference>
<evidence type="ECO:0000313" key="3">
    <source>
        <dbReference type="Proteomes" id="UP000576225"/>
    </source>
</evidence>
<dbReference type="Proteomes" id="UP000576225">
    <property type="component" value="Unassembled WGS sequence"/>
</dbReference>
<dbReference type="GO" id="GO:0030246">
    <property type="term" value="F:carbohydrate binding"/>
    <property type="evidence" value="ECO:0007669"/>
    <property type="project" value="InterPro"/>
</dbReference>
<dbReference type="InterPro" id="IPR010502">
    <property type="entry name" value="Carb-bd_dom_fam9"/>
</dbReference>
<dbReference type="SUPFAM" id="SSF51445">
    <property type="entry name" value="(Trans)glycosidases"/>
    <property type="match status" value="1"/>
</dbReference>
<proteinExistence type="predicted"/>
<sequence length="1195" mass="132690">MEILWHLTITGRSVLKQYFQILFMLLVFRADFPVSAETLRSFRFEAEGVRGWNSQPGMAVESVPGAMQLKLTSAAAAGKMAISPPVGLPKLSGKAVLRVSGKIQAEKLQASRLDLKVLLGRSGGQIFSEVALQLPRKTDGMTYFTKAWPIGAEDLSATLYFVCDGNAEGCLMLDDIVLEILPFSEDAMAEVVPENGQLIYQSEFDKNNSGWSANSAVVKLGKSNSKAMTIDFGEVQPKGKSVFFRNLPLPRLAAGERARLRVEVRSKAVDFKGRRLQLKPLFSAGSQLEFPPPYPELAREKQFETVAGEWTFDSRQTGIQLYLATDGDATGVMEISEVIITVLPSAEAKITTGFENNIVPENNAVISVVPFRPQEVTGGTIELSDEYGRNICSSLLNGPTQIRLDTPGFYRIRVTARYGVESIVTHGSVAVVGPVLPETLRNRSRYGVVSINAGDGLKRAVSGRWGWFFTGFSGMRKQTDGTLVMAPEWRYFPVAPESENEIYTVGDLPGFLQPVSAEKNAIWMPTDREEYRRVIRFFADRENFPAYYTVFNEPEGKWRGSWSDFVQWHADTRNAVKSVKPETVVLGPAFCNVNLHLLRKLGALGLFEAVDGLNIHPYVDGTAPEREFIGRIDELEQYLDSIGKQKMPLFYTEFGWTTNIGGWQKPVSENLQKQYVARSLALMGTTRMTGCVYFTLFYRNINPGEEGFSLIDPRGFPRPGAAALATAFRHLGGVTGRGVRLAFSPEIYLCVFDAGNDEIMATVWSTEKQQKFPVPFPVERIYDVVGRPQIVPAGNVLEIGPDLLYLYGKKSSGMLDIHFLPEQKLLTGNQLEHHLEQPLVFPPLSEKDGFLFCDSENVTGRFLVLGRQNGRWVGCPVKIPGALELSDLRLIWQSGEAPEVQFSCRSNLDVSVEITIHGELNGCQLAGDLQTAVPDESIPCRLTIPEHIAANGGTLKLFVESATRRRSAVETLDIALLAALRQSGETVDWSSVPIFSWNKFPGFTEKENEVAAFDANECSGTLQTTYSPVGLCFRVVIRDDQHCNDKSESEIWQQDSLQFAFDPDSAKPWEPNAQFGLNGHRVLEYAVSSGKDKKITVWRHTSYDPLLLDNVSEERVQVNFSREQGCSIYELIFPWECLGLNTMPAPGSEIGFSALLNDVDPEPAPGAPRGRHGLRIFKGIHPDKTPEKYGKLYLR</sequence>
<reference evidence="2 3" key="1">
    <citation type="submission" date="2020-04" db="EMBL/GenBank/DDBJ databases">
        <authorList>
            <person name="Hitch T.C.A."/>
            <person name="Wylensek D."/>
            <person name="Clavel T."/>
        </authorList>
    </citation>
    <scope>NUCLEOTIDE SEQUENCE [LARGE SCALE GENOMIC DNA]</scope>
    <source>
        <strain evidence="2 3">COR2-253-APC-1A</strain>
    </source>
</reference>
<name>A0A848B2S8_9BACT</name>
<accession>A0A848B2S8</accession>
<dbReference type="Gene3D" id="3.20.20.80">
    <property type="entry name" value="Glycosidases"/>
    <property type="match status" value="1"/>
</dbReference>